<evidence type="ECO:0000259" key="1">
    <source>
        <dbReference type="Pfam" id="PF03713"/>
    </source>
</evidence>
<dbReference type="EMBL" id="JACRSQ010000002">
    <property type="protein sequence ID" value="MBC8542312.1"/>
    <property type="molecule type" value="Genomic_DNA"/>
</dbReference>
<dbReference type="Gene3D" id="1.20.1260.10">
    <property type="match status" value="2"/>
</dbReference>
<protein>
    <submittedName>
        <fullName evidence="2">DUF305 domain-containing protein</fullName>
    </submittedName>
</protein>
<dbReference type="InterPro" id="IPR012347">
    <property type="entry name" value="Ferritin-like"/>
</dbReference>
<name>A0A926HW44_9FIRM</name>
<dbReference type="PANTHER" id="PTHR36933">
    <property type="entry name" value="SLL0788 PROTEIN"/>
    <property type="match status" value="1"/>
</dbReference>
<accession>A0A926HW44</accession>
<dbReference type="Pfam" id="PF03713">
    <property type="entry name" value="DUF305"/>
    <property type="match status" value="1"/>
</dbReference>
<dbReference type="AlphaFoldDB" id="A0A926HW44"/>
<dbReference type="InterPro" id="IPR005183">
    <property type="entry name" value="DUF305_CopM-like"/>
</dbReference>
<reference evidence="2" key="1">
    <citation type="submission" date="2020-08" db="EMBL/GenBank/DDBJ databases">
        <title>Genome public.</title>
        <authorList>
            <person name="Liu C."/>
            <person name="Sun Q."/>
        </authorList>
    </citation>
    <scope>NUCLEOTIDE SEQUENCE</scope>
    <source>
        <strain evidence="2">NSJ-32</strain>
    </source>
</reference>
<comment type="caution">
    <text evidence="2">The sequence shown here is derived from an EMBL/GenBank/DDBJ whole genome shotgun (WGS) entry which is preliminary data.</text>
</comment>
<organism evidence="2 3">
    <name type="scientific">Bianquea renquensis</name>
    <dbReference type="NCBI Taxonomy" id="2763661"/>
    <lineage>
        <taxon>Bacteria</taxon>
        <taxon>Bacillati</taxon>
        <taxon>Bacillota</taxon>
        <taxon>Clostridia</taxon>
        <taxon>Eubacteriales</taxon>
        <taxon>Bianqueaceae</taxon>
        <taxon>Bianquea</taxon>
    </lineage>
</organism>
<evidence type="ECO:0000313" key="3">
    <source>
        <dbReference type="Proteomes" id="UP000657006"/>
    </source>
</evidence>
<feature type="domain" description="DUF305" evidence="1">
    <location>
        <begin position="40"/>
        <end position="184"/>
    </location>
</feature>
<dbReference type="PANTHER" id="PTHR36933:SF1">
    <property type="entry name" value="SLL0788 PROTEIN"/>
    <property type="match status" value="1"/>
</dbReference>
<evidence type="ECO:0000313" key="2">
    <source>
        <dbReference type="EMBL" id="MBC8542312.1"/>
    </source>
</evidence>
<gene>
    <name evidence="2" type="ORF">H8730_01960</name>
</gene>
<proteinExistence type="predicted"/>
<sequence>MHHQCEFSHVTKKYLTRFYEILDEMVCGMTDAKLEDSISHNFIVQMVPHHKAAIDMSYNILQYTTFVPLQNIASTIITEQMHSIENMMCALDRCSALCSSEQDLCLYQRRFDQIAETMFCEMRTACATNDINANFMREMIPHHRGALRMCENALRFSICPELDPIIQAILVSQRAGIREMERLLRCLGACA</sequence>
<keyword evidence="3" id="KW-1185">Reference proteome</keyword>
<dbReference type="Proteomes" id="UP000657006">
    <property type="component" value="Unassembled WGS sequence"/>
</dbReference>